<organism evidence="1">
    <name type="scientific">hydrothermal vent metagenome</name>
    <dbReference type="NCBI Taxonomy" id="652676"/>
    <lineage>
        <taxon>unclassified sequences</taxon>
        <taxon>metagenomes</taxon>
        <taxon>ecological metagenomes</taxon>
    </lineage>
</organism>
<dbReference type="AlphaFoldDB" id="A0A3B0URH0"/>
<protein>
    <submittedName>
        <fullName evidence="1">Uncharacterized protein</fullName>
    </submittedName>
</protein>
<proteinExistence type="predicted"/>
<sequence length="265" mass="29554">MVCHTCEGRYPSFPTRLDSRLRGNDILSFQPKMSFGEGIVTQSDAQLCPQPILDIEATLASIAPHYATAALSVLAKVENNSEVLALPTVLQGWVSAEEAGLPLDTGTIAERPLPSIVPGESSNETYLEIYMPINLAPAEYFVVLRTRPDTHSPESGEPRTTISFPFTITSCIEGTLYCDVGLEYWANSEIKTWYDLGMSKGCRSGTEEFVNRPFCPSVLLDRAHFLIFLIRHQFDPDHVPSDELIVPYADYYIDVSSDYGLHRWI</sequence>
<dbReference type="EMBL" id="UOEU01000276">
    <property type="protein sequence ID" value="VAW31720.1"/>
    <property type="molecule type" value="Genomic_DNA"/>
</dbReference>
<evidence type="ECO:0000313" key="1">
    <source>
        <dbReference type="EMBL" id="VAW31720.1"/>
    </source>
</evidence>
<accession>A0A3B0URH0</accession>
<reference evidence="1" key="1">
    <citation type="submission" date="2018-06" db="EMBL/GenBank/DDBJ databases">
        <authorList>
            <person name="Zhirakovskaya E."/>
        </authorList>
    </citation>
    <scope>NUCLEOTIDE SEQUENCE</scope>
</reference>
<name>A0A3B0URH0_9ZZZZ</name>
<gene>
    <name evidence="1" type="ORF">MNBD_CHLOROFLEXI01-3628</name>
</gene>